<feature type="domain" description="ABC transmembrane type-1" evidence="11">
    <location>
        <begin position="243"/>
        <end position="432"/>
    </location>
</feature>
<dbReference type="CDD" id="cd18595">
    <property type="entry name" value="ABC_6TM_MRP1_2_3_6_D1_like"/>
    <property type="match status" value="1"/>
</dbReference>
<dbReference type="GO" id="GO:0005524">
    <property type="term" value="F:ATP binding"/>
    <property type="evidence" value="ECO:0007669"/>
    <property type="project" value="UniProtKB-KW"/>
</dbReference>
<dbReference type="Pfam" id="PF00664">
    <property type="entry name" value="ABC_membrane"/>
    <property type="match status" value="1"/>
</dbReference>
<dbReference type="FunFam" id="1.20.1560.10:FF:000020">
    <property type="entry name" value="ABC metal ion transporter"/>
    <property type="match status" value="1"/>
</dbReference>
<evidence type="ECO:0000256" key="10">
    <source>
        <dbReference type="SAM" id="Phobius"/>
    </source>
</evidence>
<feature type="transmembrane region" description="Helical" evidence="10">
    <location>
        <begin position="99"/>
        <end position="121"/>
    </location>
</feature>
<evidence type="ECO:0000256" key="4">
    <source>
        <dbReference type="ARBA" id="ARBA00022692"/>
    </source>
</evidence>
<feature type="transmembrane region" description="Helical" evidence="10">
    <location>
        <begin position="230"/>
        <end position="248"/>
    </location>
</feature>
<name>A0A433QBP5_9FUNG</name>
<feature type="transmembrane region" description="Helical" evidence="10">
    <location>
        <begin position="358"/>
        <end position="380"/>
    </location>
</feature>
<dbReference type="InterPro" id="IPR056227">
    <property type="entry name" value="TMD0_ABC"/>
</dbReference>
<dbReference type="SUPFAM" id="SSF90123">
    <property type="entry name" value="ABC transporter transmembrane region"/>
    <property type="match status" value="1"/>
</dbReference>
<dbReference type="Pfam" id="PF24357">
    <property type="entry name" value="TMD0_ABC"/>
    <property type="match status" value="1"/>
</dbReference>
<dbReference type="GO" id="GO:0016887">
    <property type="term" value="F:ATP hydrolysis activity"/>
    <property type="evidence" value="ECO:0007669"/>
    <property type="project" value="InterPro"/>
</dbReference>
<organism evidence="12 13">
    <name type="scientific">Jimgerdemannia flammicorona</name>
    <dbReference type="NCBI Taxonomy" id="994334"/>
    <lineage>
        <taxon>Eukaryota</taxon>
        <taxon>Fungi</taxon>
        <taxon>Fungi incertae sedis</taxon>
        <taxon>Mucoromycota</taxon>
        <taxon>Mucoromycotina</taxon>
        <taxon>Endogonomycetes</taxon>
        <taxon>Endogonales</taxon>
        <taxon>Endogonaceae</taxon>
        <taxon>Jimgerdemannia</taxon>
    </lineage>
</organism>
<dbReference type="InterPro" id="IPR003439">
    <property type="entry name" value="ABC_transporter-like_ATP-bd"/>
</dbReference>
<keyword evidence="8 10" id="KW-1133">Transmembrane helix</keyword>
<dbReference type="EMBL" id="RBNJ01008894">
    <property type="protein sequence ID" value="RUS27181.1"/>
    <property type="molecule type" value="Genomic_DNA"/>
</dbReference>
<feature type="transmembrane region" description="Helical" evidence="10">
    <location>
        <begin position="127"/>
        <end position="146"/>
    </location>
</feature>
<dbReference type="InterPro" id="IPR050173">
    <property type="entry name" value="ABC_transporter_C-like"/>
</dbReference>
<feature type="transmembrane region" description="Helical" evidence="10">
    <location>
        <begin position="386"/>
        <end position="405"/>
    </location>
</feature>
<keyword evidence="2" id="KW-0813">Transport</keyword>
<dbReference type="InterPro" id="IPR011527">
    <property type="entry name" value="ABC1_TM_dom"/>
</dbReference>
<feature type="transmembrane region" description="Helical" evidence="10">
    <location>
        <begin position="66"/>
        <end position="87"/>
    </location>
</feature>
<feature type="transmembrane region" description="Helical" evidence="10">
    <location>
        <begin position="34"/>
        <end position="54"/>
    </location>
</feature>
<evidence type="ECO:0000313" key="13">
    <source>
        <dbReference type="Proteomes" id="UP000274822"/>
    </source>
</evidence>
<dbReference type="SUPFAM" id="SSF52540">
    <property type="entry name" value="P-loop containing nucleoside triphosphate hydrolases"/>
    <property type="match status" value="1"/>
</dbReference>
<evidence type="ECO:0000256" key="2">
    <source>
        <dbReference type="ARBA" id="ARBA00022448"/>
    </source>
</evidence>
<keyword evidence="9 10" id="KW-0472">Membrane</keyword>
<dbReference type="GO" id="GO:0140359">
    <property type="term" value="F:ABC-type transporter activity"/>
    <property type="evidence" value="ECO:0007669"/>
    <property type="project" value="InterPro"/>
</dbReference>
<evidence type="ECO:0000256" key="5">
    <source>
        <dbReference type="ARBA" id="ARBA00022737"/>
    </source>
</evidence>
<keyword evidence="7" id="KW-0067">ATP-binding</keyword>
<protein>
    <submittedName>
        <fullName evidence="12">ABC transporter transmembrane region-domain-containing protein</fullName>
    </submittedName>
</protein>
<gene>
    <name evidence="12" type="ORF">BC938DRAFT_483617</name>
</gene>
<sequence length="645" mass="73496">MVPNLFLLVTGIFRFWKLGKRDSFPAEITSNWHYYLKMILVSLLFLVNASYLAILLQEASERFHNIQVYAVVANLMATLFALVLHHFEFTRSRLSSTVLLFYWLLVIIVDGVKLRTLIGLGHHNSELGLFMTFTTSYILSFCMFVLESISKPKSEYLLIDEDQNECPEETANIFSRLTFHWMTPLMKLGYQKYLTMDDLWNLKCEDQSKIISDSFQNNWQKEMQKPKPSLLRVLIATFGSPFAFAAIFKGLQDALQFTQPILLRELMKWVNSYSTDAPEPGYIGVFIAVAMLLTALTQTMLLHQYFQLCFVTGMRIRAGLVTAIYRKALVLSNASRQQSTVGEIVNHMSVDAQRLMDLCTYFHIVWSGPFQIVLALYFLHQTMGPSIWAGVAILVLAIPINTYLAKRMRTYQKIQMSNKDARIKLMISFIRNDLELVMLRKIGVLSAIQNLTWASIPFFVSLSSFAVYIAISPEPLTSQVAFVAISLFNLLQFPLTVFPNVISSTIEASVSLYRIEAFLVAEELNPDAVKREEYQAITNDENLVDLIEVKHGTFRWSKESEFVLEDINLTVKKGQLMAIVGRVGAGKSSLISALLGDMVKSNGDAIMRGNVAYVPQQAMNFVTCLSLDHERNTSRQRRVWTPIRR</sequence>
<feature type="transmembrane region" description="Helical" evidence="10">
    <location>
        <begin position="282"/>
        <end position="306"/>
    </location>
</feature>
<dbReference type="GO" id="GO:0000329">
    <property type="term" value="C:fungal-type vacuole membrane"/>
    <property type="evidence" value="ECO:0007669"/>
    <property type="project" value="UniProtKB-ARBA"/>
</dbReference>
<feature type="transmembrane region" description="Helical" evidence="10">
    <location>
        <begin position="450"/>
        <end position="471"/>
    </location>
</feature>
<evidence type="ECO:0000256" key="7">
    <source>
        <dbReference type="ARBA" id="ARBA00022840"/>
    </source>
</evidence>
<dbReference type="PANTHER" id="PTHR24223:SF443">
    <property type="entry name" value="MULTIDRUG-RESISTANCE LIKE PROTEIN 1, ISOFORM I"/>
    <property type="match status" value="1"/>
</dbReference>
<accession>A0A433QBP5</accession>
<keyword evidence="5" id="KW-0677">Repeat</keyword>
<dbReference type="Gene3D" id="3.40.50.300">
    <property type="entry name" value="P-loop containing nucleotide triphosphate hydrolases"/>
    <property type="match status" value="1"/>
</dbReference>
<keyword evidence="3" id="KW-0926">Vacuole</keyword>
<evidence type="ECO:0000259" key="11">
    <source>
        <dbReference type="PROSITE" id="PS50929"/>
    </source>
</evidence>
<evidence type="ECO:0000256" key="3">
    <source>
        <dbReference type="ARBA" id="ARBA00022554"/>
    </source>
</evidence>
<dbReference type="Pfam" id="PF00005">
    <property type="entry name" value="ABC_tran"/>
    <property type="match status" value="1"/>
</dbReference>
<keyword evidence="13" id="KW-1185">Reference proteome</keyword>
<dbReference type="InterPro" id="IPR036640">
    <property type="entry name" value="ABC1_TM_sf"/>
</dbReference>
<keyword evidence="4 10" id="KW-0812">Transmembrane</keyword>
<comment type="caution">
    <text evidence="12">The sequence shown here is derived from an EMBL/GenBank/DDBJ whole genome shotgun (WGS) entry which is preliminary data.</text>
</comment>
<proteinExistence type="predicted"/>
<dbReference type="Proteomes" id="UP000274822">
    <property type="component" value="Unassembled WGS sequence"/>
</dbReference>
<evidence type="ECO:0000256" key="9">
    <source>
        <dbReference type="ARBA" id="ARBA00023136"/>
    </source>
</evidence>
<reference evidence="12 13" key="1">
    <citation type="journal article" date="2018" name="New Phytol.">
        <title>Phylogenomics of Endogonaceae and evolution of mycorrhizas within Mucoromycota.</title>
        <authorList>
            <person name="Chang Y."/>
            <person name="Desiro A."/>
            <person name="Na H."/>
            <person name="Sandor L."/>
            <person name="Lipzen A."/>
            <person name="Clum A."/>
            <person name="Barry K."/>
            <person name="Grigoriev I.V."/>
            <person name="Martin F.M."/>
            <person name="Stajich J.E."/>
            <person name="Smith M.E."/>
            <person name="Bonito G."/>
            <person name="Spatafora J.W."/>
        </authorList>
    </citation>
    <scope>NUCLEOTIDE SEQUENCE [LARGE SCALE GENOMIC DNA]</scope>
    <source>
        <strain evidence="12 13">AD002</strain>
    </source>
</reference>
<evidence type="ECO:0000313" key="12">
    <source>
        <dbReference type="EMBL" id="RUS27181.1"/>
    </source>
</evidence>
<dbReference type="Gene3D" id="1.20.1560.10">
    <property type="entry name" value="ABC transporter type 1, transmembrane domain"/>
    <property type="match status" value="1"/>
</dbReference>
<comment type="subcellular location">
    <subcellularLocation>
        <location evidence="1">Vacuole membrane</location>
        <topology evidence="1">Multi-pass membrane protein</topology>
    </subcellularLocation>
</comment>
<feature type="transmembrane region" description="Helical" evidence="10">
    <location>
        <begin position="477"/>
        <end position="498"/>
    </location>
</feature>
<evidence type="ECO:0000256" key="8">
    <source>
        <dbReference type="ARBA" id="ARBA00022989"/>
    </source>
</evidence>
<keyword evidence="6" id="KW-0547">Nucleotide-binding</keyword>
<dbReference type="InterPro" id="IPR027417">
    <property type="entry name" value="P-loop_NTPase"/>
</dbReference>
<dbReference type="PANTHER" id="PTHR24223">
    <property type="entry name" value="ATP-BINDING CASSETTE SUB-FAMILY C"/>
    <property type="match status" value="1"/>
</dbReference>
<evidence type="ECO:0000256" key="1">
    <source>
        <dbReference type="ARBA" id="ARBA00004128"/>
    </source>
</evidence>
<dbReference type="AlphaFoldDB" id="A0A433QBP5"/>
<evidence type="ECO:0000256" key="6">
    <source>
        <dbReference type="ARBA" id="ARBA00022741"/>
    </source>
</evidence>
<dbReference type="PROSITE" id="PS50929">
    <property type="entry name" value="ABC_TM1F"/>
    <property type="match status" value="1"/>
</dbReference>